<reference evidence="1" key="1">
    <citation type="submission" date="2018-02" db="EMBL/GenBank/DDBJ databases">
        <title>Rhizophora mucronata_Transcriptome.</title>
        <authorList>
            <person name="Meera S.P."/>
            <person name="Sreeshan A."/>
            <person name="Augustine A."/>
        </authorList>
    </citation>
    <scope>NUCLEOTIDE SEQUENCE</scope>
    <source>
        <tissue evidence="1">Leaf</tissue>
    </source>
</reference>
<protein>
    <submittedName>
        <fullName evidence="1">Uncharacterized protein</fullName>
    </submittedName>
</protein>
<evidence type="ECO:0000313" key="1">
    <source>
        <dbReference type="EMBL" id="MBX36566.1"/>
    </source>
</evidence>
<proteinExistence type="predicted"/>
<sequence length="41" mass="4907">MPVHKIRKASKLSRTSTKLYNKHKERNRLCSVYIGKIYSDR</sequence>
<dbReference type="EMBL" id="GGEC01056082">
    <property type="protein sequence ID" value="MBX36566.1"/>
    <property type="molecule type" value="Transcribed_RNA"/>
</dbReference>
<organism evidence="1">
    <name type="scientific">Rhizophora mucronata</name>
    <name type="common">Asiatic mangrove</name>
    <dbReference type="NCBI Taxonomy" id="61149"/>
    <lineage>
        <taxon>Eukaryota</taxon>
        <taxon>Viridiplantae</taxon>
        <taxon>Streptophyta</taxon>
        <taxon>Embryophyta</taxon>
        <taxon>Tracheophyta</taxon>
        <taxon>Spermatophyta</taxon>
        <taxon>Magnoliopsida</taxon>
        <taxon>eudicotyledons</taxon>
        <taxon>Gunneridae</taxon>
        <taxon>Pentapetalae</taxon>
        <taxon>rosids</taxon>
        <taxon>fabids</taxon>
        <taxon>Malpighiales</taxon>
        <taxon>Rhizophoraceae</taxon>
        <taxon>Rhizophora</taxon>
    </lineage>
</organism>
<dbReference type="AlphaFoldDB" id="A0A2P2N2B7"/>
<name>A0A2P2N2B7_RHIMU</name>
<accession>A0A2P2N2B7</accession>